<gene>
    <name evidence="2" type="ORF">F4148_19205</name>
</gene>
<proteinExistence type="predicted"/>
<keyword evidence="1" id="KW-0812">Transmembrane</keyword>
<keyword evidence="1" id="KW-0472">Membrane</keyword>
<evidence type="ECO:0000313" key="2">
    <source>
        <dbReference type="EMBL" id="MYH63781.1"/>
    </source>
</evidence>
<organism evidence="2">
    <name type="scientific">Caldilineaceae bacterium SB0675_bin_29</name>
    <dbReference type="NCBI Taxonomy" id="2605266"/>
    <lineage>
        <taxon>Bacteria</taxon>
        <taxon>Bacillati</taxon>
        <taxon>Chloroflexota</taxon>
        <taxon>Caldilineae</taxon>
        <taxon>Caldilineales</taxon>
        <taxon>Caldilineaceae</taxon>
    </lineage>
</organism>
<dbReference type="AlphaFoldDB" id="A0A6B1G6R0"/>
<keyword evidence="1" id="KW-1133">Transmembrane helix</keyword>
<dbReference type="EMBL" id="VYDA01000679">
    <property type="protein sequence ID" value="MYH63781.1"/>
    <property type="molecule type" value="Genomic_DNA"/>
</dbReference>
<evidence type="ECO:0000256" key="1">
    <source>
        <dbReference type="SAM" id="Phobius"/>
    </source>
</evidence>
<sequence>MAEHLWKNGTTAHAVFRMSADCDRLCRPGARGAGKSLLFSGGEERETRCTQPQLGAVCLAVVPDGFVSASIIAVLFTPGRPKSQLRYGALSRTFREYLTLPIIAVLSGVTAKVAQMPRDSASSIKANSLPSKTVEKGIFPGEKLFL</sequence>
<comment type="caution">
    <text evidence="2">The sequence shown here is derived from an EMBL/GenBank/DDBJ whole genome shotgun (WGS) entry which is preliminary data.</text>
</comment>
<reference evidence="2" key="1">
    <citation type="submission" date="2019-09" db="EMBL/GenBank/DDBJ databases">
        <title>Characterisation of the sponge microbiome using genome-centric metagenomics.</title>
        <authorList>
            <person name="Engelberts J.P."/>
            <person name="Robbins S.J."/>
            <person name="De Goeij J.M."/>
            <person name="Aranda M."/>
            <person name="Bell S.C."/>
            <person name="Webster N.S."/>
        </authorList>
    </citation>
    <scope>NUCLEOTIDE SEQUENCE</scope>
    <source>
        <strain evidence="2">SB0675_bin_29</strain>
    </source>
</reference>
<name>A0A6B1G6R0_9CHLR</name>
<accession>A0A6B1G6R0</accession>
<feature type="transmembrane region" description="Helical" evidence="1">
    <location>
        <begin position="54"/>
        <end position="77"/>
    </location>
</feature>
<protein>
    <submittedName>
        <fullName evidence="2">Uncharacterized protein</fullName>
    </submittedName>
</protein>